<dbReference type="RefSeq" id="WP_272139879.1">
    <property type="nucleotide sequence ID" value="NZ_JAQNDM010000002.1"/>
</dbReference>
<dbReference type="Proteomes" id="UP001221838">
    <property type="component" value="Unassembled WGS sequence"/>
</dbReference>
<dbReference type="SUPFAM" id="SSF48452">
    <property type="entry name" value="TPR-like"/>
    <property type="match status" value="1"/>
</dbReference>
<dbReference type="Gene3D" id="1.25.40.10">
    <property type="entry name" value="Tetratricopeptide repeat domain"/>
    <property type="match status" value="1"/>
</dbReference>
<reference evidence="1 2" key="1">
    <citation type="submission" date="2022-11" db="EMBL/GenBank/DDBJ databases">
        <title>Minimal conservation of predation-associated metabolite biosynthetic gene clusters underscores biosynthetic potential of Myxococcota including descriptions for ten novel species: Archangium lansinium sp. nov., Myxococcus landrumus sp. nov., Nannocystis bai.</title>
        <authorList>
            <person name="Ahearne A."/>
            <person name="Stevens C."/>
            <person name="Dowd S."/>
        </authorList>
    </citation>
    <scope>NUCLEOTIDE SEQUENCE [LARGE SCALE GENOMIC DNA]</scope>
    <source>
        <strain evidence="1 2">NCWAL01</strain>
    </source>
</reference>
<dbReference type="EMBL" id="JAQNDM010000002">
    <property type="protein sequence ID" value="MDC0710429.1"/>
    <property type="molecule type" value="Genomic_DNA"/>
</dbReference>
<keyword evidence="2" id="KW-1185">Reference proteome</keyword>
<dbReference type="Pfam" id="PF13174">
    <property type="entry name" value="TPR_6"/>
    <property type="match status" value="1"/>
</dbReference>
<comment type="caution">
    <text evidence="1">The sequence shown here is derived from an EMBL/GenBank/DDBJ whole genome shotgun (WGS) entry which is preliminary data.</text>
</comment>
<accession>A0ABT5D9S5</accession>
<proteinExistence type="predicted"/>
<evidence type="ECO:0000313" key="2">
    <source>
        <dbReference type="Proteomes" id="UP001221838"/>
    </source>
</evidence>
<dbReference type="InterPro" id="IPR011990">
    <property type="entry name" value="TPR-like_helical_dom_sf"/>
</dbReference>
<gene>
    <name evidence="1" type="ORF">POL68_18270</name>
</gene>
<dbReference type="InterPro" id="IPR019734">
    <property type="entry name" value="TPR_rpt"/>
</dbReference>
<sequence>MRRFIVLLATLACFGGCSCQDKPRALPPKAVATAPAPALSAPALPAAPPIPPKAMELHMQGREHGKEGQFPEALQLFQQAQAAAPDWLFPLYDTGYTYVLMGDTAKALEAFEQLDARAPQGFSETKKFLDSLRREKAGTVPPGTLRDFIALRQLRDPKQTHQKWVALTQRAPQFVPAWQELALSEEDPVAATTLVEKTLALNPDIETRGLLLVHQATLLRRRGQEDEAQKKLRALAGDAQLPPSITSLARELQQALPEPAPSAPAP</sequence>
<organism evidence="1 2">
    <name type="scientific">Stigmatella ashevillensis</name>
    <dbReference type="NCBI Taxonomy" id="2995309"/>
    <lineage>
        <taxon>Bacteria</taxon>
        <taxon>Pseudomonadati</taxon>
        <taxon>Myxococcota</taxon>
        <taxon>Myxococcia</taxon>
        <taxon>Myxococcales</taxon>
        <taxon>Cystobacterineae</taxon>
        <taxon>Archangiaceae</taxon>
        <taxon>Stigmatella</taxon>
    </lineage>
</organism>
<name>A0ABT5D9S5_9BACT</name>
<evidence type="ECO:0000313" key="1">
    <source>
        <dbReference type="EMBL" id="MDC0710429.1"/>
    </source>
</evidence>
<protein>
    <submittedName>
        <fullName evidence="1">Tetratricopeptide repeat protein</fullName>
    </submittedName>
</protein>
<dbReference type="PROSITE" id="PS51257">
    <property type="entry name" value="PROKAR_LIPOPROTEIN"/>
    <property type="match status" value="1"/>
</dbReference>